<feature type="transmembrane region" description="Helical" evidence="8">
    <location>
        <begin position="337"/>
        <end position="361"/>
    </location>
</feature>
<evidence type="ECO:0000256" key="7">
    <source>
        <dbReference type="ARBA" id="ARBA00023136"/>
    </source>
</evidence>
<keyword evidence="7 8" id="KW-0472">Membrane</keyword>
<evidence type="ECO:0000256" key="1">
    <source>
        <dbReference type="ARBA" id="ARBA00004651"/>
    </source>
</evidence>
<organism evidence="10 11">
    <name type="scientific">Coprobacter tertius</name>
    <dbReference type="NCBI Taxonomy" id="2944915"/>
    <lineage>
        <taxon>Bacteria</taxon>
        <taxon>Pseudomonadati</taxon>
        <taxon>Bacteroidota</taxon>
        <taxon>Bacteroidia</taxon>
        <taxon>Bacteroidales</taxon>
        <taxon>Barnesiellaceae</taxon>
        <taxon>Coprobacter</taxon>
    </lineage>
</organism>
<dbReference type="PANTHER" id="PTHR30294">
    <property type="entry name" value="MEMBRANE COMPONENT OF ABC TRANSPORTER YHHJ-RELATED"/>
    <property type="match status" value="1"/>
</dbReference>
<protein>
    <submittedName>
        <fullName evidence="10">ABC transporter permease</fullName>
    </submittedName>
</protein>
<dbReference type="InterPro" id="IPR047817">
    <property type="entry name" value="ABC2_TM_bact-type"/>
</dbReference>
<evidence type="ECO:0000256" key="2">
    <source>
        <dbReference type="ARBA" id="ARBA00007783"/>
    </source>
</evidence>
<feature type="transmembrane region" description="Helical" evidence="8">
    <location>
        <begin position="254"/>
        <end position="274"/>
    </location>
</feature>
<keyword evidence="6 8" id="KW-1133">Transmembrane helix</keyword>
<dbReference type="RefSeq" id="WP_255028368.1">
    <property type="nucleotide sequence ID" value="NZ_JANDHW010000018.1"/>
</dbReference>
<dbReference type="Pfam" id="PF12698">
    <property type="entry name" value="ABC2_membrane_3"/>
    <property type="match status" value="1"/>
</dbReference>
<dbReference type="Proteomes" id="UP001205603">
    <property type="component" value="Unassembled WGS sequence"/>
</dbReference>
<evidence type="ECO:0000256" key="4">
    <source>
        <dbReference type="ARBA" id="ARBA00022475"/>
    </source>
</evidence>
<accession>A0ABT1MMK3</accession>
<dbReference type="EMBL" id="JANDHW010000018">
    <property type="protein sequence ID" value="MCP9612983.1"/>
    <property type="molecule type" value="Genomic_DNA"/>
</dbReference>
<comment type="caution">
    <text evidence="10">The sequence shown here is derived from an EMBL/GenBank/DDBJ whole genome shotgun (WGS) entry which is preliminary data.</text>
</comment>
<comment type="subcellular location">
    <subcellularLocation>
        <location evidence="1">Cell membrane</location>
        <topology evidence="1">Multi-pass membrane protein</topology>
    </subcellularLocation>
</comment>
<evidence type="ECO:0000259" key="9">
    <source>
        <dbReference type="PROSITE" id="PS51012"/>
    </source>
</evidence>
<dbReference type="PROSITE" id="PS51012">
    <property type="entry name" value="ABC_TM2"/>
    <property type="match status" value="1"/>
</dbReference>
<feature type="domain" description="ABC transmembrane type-2" evidence="9">
    <location>
        <begin position="141"/>
        <end position="366"/>
    </location>
</feature>
<evidence type="ECO:0000256" key="8">
    <source>
        <dbReference type="SAM" id="Phobius"/>
    </source>
</evidence>
<keyword evidence="3" id="KW-0813">Transport</keyword>
<reference evidence="10 11" key="1">
    <citation type="submission" date="2022-07" db="EMBL/GenBank/DDBJ databases">
        <title>Fecal culturing of patients with breast cancer.</title>
        <authorList>
            <person name="Teng N.M.Y."/>
            <person name="Kiu R."/>
            <person name="Evans R."/>
            <person name="Baker D.J."/>
            <person name="Zenner C."/>
            <person name="Robinson S.D."/>
            <person name="Hall L.J."/>
        </authorList>
    </citation>
    <scope>NUCLEOTIDE SEQUENCE [LARGE SCALE GENOMIC DNA]</scope>
    <source>
        <strain evidence="10 11">LH1063</strain>
    </source>
</reference>
<comment type="similarity">
    <text evidence="2">Belongs to the ABC-2 integral membrane protein family.</text>
</comment>
<evidence type="ECO:0000256" key="5">
    <source>
        <dbReference type="ARBA" id="ARBA00022692"/>
    </source>
</evidence>
<dbReference type="Gene3D" id="3.40.1710.10">
    <property type="entry name" value="abc type-2 transporter like domain"/>
    <property type="match status" value="1"/>
</dbReference>
<evidence type="ECO:0000256" key="3">
    <source>
        <dbReference type="ARBA" id="ARBA00022448"/>
    </source>
</evidence>
<evidence type="ECO:0000313" key="11">
    <source>
        <dbReference type="Proteomes" id="UP001205603"/>
    </source>
</evidence>
<proteinExistence type="inferred from homology"/>
<dbReference type="PANTHER" id="PTHR30294:SF29">
    <property type="entry name" value="MULTIDRUG ABC TRANSPORTER PERMEASE YBHS-RELATED"/>
    <property type="match status" value="1"/>
</dbReference>
<feature type="transmembrane region" description="Helical" evidence="8">
    <location>
        <begin position="286"/>
        <end position="305"/>
    </location>
</feature>
<name>A0ABT1MMK3_9BACT</name>
<evidence type="ECO:0000313" key="10">
    <source>
        <dbReference type="EMBL" id="MCP9612983.1"/>
    </source>
</evidence>
<keyword evidence="11" id="KW-1185">Reference proteome</keyword>
<feature type="transmembrane region" description="Helical" evidence="8">
    <location>
        <begin position="224"/>
        <end position="248"/>
    </location>
</feature>
<gene>
    <name evidence="10" type="ORF">NMU02_12870</name>
</gene>
<feature type="transmembrane region" description="Helical" evidence="8">
    <location>
        <begin position="174"/>
        <end position="197"/>
    </location>
</feature>
<keyword evidence="5 8" id="KW-0812">Transmembrane</keyword>
<feature type="transmembrane region" description="Helical" evidence="8">
    <location>
        <begin position="20"/>
        <end position="38"/>
    </location>
</feature>
<evidence type="ECO:0000256" key="6">
    <source>
        <dbReference type="ARBA" id="ARBA00022989"/>
    </source>
</evidence>
<sequence length="367" mass="41722">MIKYLIEKEFRQVFRNPFMLRLIIMFPCLVILVFPWAASMEIKNMHLTVIDNNRSDLSEQLVSKTVSSEYFQLVNMATSYEKAMENIETGSADIILEIPSDFEQKLIREGKSEVLIASNAVNGVKGAIGSSYLSAIVQDFATNLQKKDFPQKTKKGIDIIVQNRYNPHLDYKVFMIPALMVMLLTMLCGFLPALNIVEEKEKGTIEQINVTPVSKFSFILAKLIPYWLIGFFALSICFLLAWLIYGLTPDGNLLTIYLFVSIYILAISGFGLVISNYSDTMQQAMFIMFFFMIVFLLLSGLFTPISGMPKWAQAITVINPLKYLMQVMRMVFLKGSAIYELGTQAIALLTFAVFFNVWAILSYRKKS</sequence>
<dbReference type="InterPro" id="IPR051449">
    <property type="entry name" value="ABC-2_transporter_component"/>
</dbReference>
<keyword evidence="4" id="KW-1003">Cell membrane</keyword>
<dbReference type="InterPro" id="IPR013525">
    <property type="entry name" value="ABC2_TM"/>
</dbReference>